<gene>
    <name evidence="8" type="ORF">ACFQ4P_01035</name>
</gene>
<keyword evidence="9" id="KW-1185">Reference proteome</keyword>
<organism evidence="8 9">
    <name type="scientific">Lacticaseibacillus mingshuiensis</name>
    <dbReference type="NCBI Taxonomy" id="2799574"/>
    <lineage>
        <taxon>Bacteria</taxon>
        <taxon>Bacillati</taxon>
        <taxon>Bacillota</taxon>
        <taxon>Bacilli</taxon>
        <taxon>Lactobacillales</taxon>
        <taxon>Lactobacillaceae</taxon>
        <taxon>Lacticaseibacillus</taxon>
    </lineage>
</organism>
<dbReference type="PANTHER" id="PTHR32060">
    <property type="entry name" value="TAIL-SPECIFIC PROTEASE"/>
    <property type="match status" value="1"/>
</dbReference>
<comment type="caution">
    <text evidence="8">The sequence shown here is derived from an EMBL/GenBank/DDBJ whole genome shotgun (WGS) entry which is preliminary data.</text>
</comment>
<dbReference type="InterPro" id="IPR036366">
    <property type="entry name" value="PGBDSf"/>
</dbReference>
<keyword evidence="6" id="KW-0812">Transmembrane</keyword>
<evidence type="ECO:0000256" key="3">
    <source>
        <dbReference type="ARBA" id="ARBA00022801"/>
    </source>
</evidence>
<dbReference type="InterPro" id="IPR036034">
    <property type="entry name" value="PDZ_sf"/>
</dbReference>
<dbReference type="SUPFAM" id="SSF52096">
    <property type="entry name" value="ClpP/crotonase"/>
    <property type="match status" value="1"/>
</dbReference>
<dbReference type="Gene3D" id="2.30.42.10">
    <property type="match status" value="1"/>
</dbReference>
<dbReference type="SMART" id="SM00228">
    <property type="entry name" value="PDZ"/>
    <property type="match status" value="1"/>
</dbReference>
<dbReference type="Gene3D" id="3.30.750.44">
    <property type="match status" value="1"/>
</dbReference>
<keyword evidence="6" id="KW-0472">Membrane</keyword>
<dbReference type="Proteomes" id="UP001597196">
    <property type="component" value="Unassembled WGS sequence"/>
</dbReference>
<dbReference type="InterPro" id="IPR029045">
    <property type="entry name" value="ClpP/crotonase-like_dom_sf"/>
</dbReference>
<feature type="transmembrane region" description="Helical" evidence="6">
    <location>
        <begin position="12"/>
        <end position="36"/>
    </location>
</feature>
<evidence type="ECO:0000256" key="1">
    <source>
        <dbReference type="ARBA" id="ARBA00009179"/>
    </source>
</evidence>
<dbReference type="Pfam" id="PF03572">
    <property type="entry name" value="Peptidase_S41"/>
    <property type="match status" value="1"/>
</dbReference>
<evidence type="ECO:0000313" key="8">
    <source>
        <dbReference type="EMBL" id="MFD1428831.1"/>
    </source>
</evidence>
<proteinExistence type="inferred from homology"/>
<keyword evidence="3 5" id="KW-0378">Hydrolase</keyword>
<accession>A0ABW4CG13</accession>
<dbReference type="Pfam" id="PF22694">
    <property type="entry name" value="CtpB_N-like"/>
    <property type="match status" value="1"/>
</dbReference>
<evidence type="ECO:0000256" key="6">
    <source>
        <dbReference type="SAM" id="Phobius"/>
    </source>
</evidence>
<dbReference type="Pfam" id="PF00595">
    <property type="entry name" value="PDZ"/>
    <property type="match status" value="1"/>
</dbReference>
<dbReference type="InterPro" id="IPR055210">
    <property type="entry name" value="CtpA/B_N"/>
</dbReference>
<dbReference type="PROSITE" id="PS50106">
    <property type="entry name" value="PDZ"/>
    <property type="match status" value="1"/>
</dbReference>
<dbReference type="InterPro" id="IPR001478">
    <property type="entry name" value="PDZ"/>
</dbReference>
<reference evidence="9" key="1">
    <citation type="journal article" date="2019" name="Int. J. Syst. Evol. Microbiol.">
        <title>The Global Catalogue of Microorganisms (GCM) 10K type strain sequencing project: providing services to taxonomists for standard genome sequencing and annotation.</title>
        <authorList>
            <consortium name="The Broad Institute Genomics Platform"/>
            <consortium name="The Broad Institute Genome Sequencing Center for Infectious Disease"/>
            <person name="Wu L."/>
            <person name="Ma J."/>
        </authorList>
    </citation>
    <scope>NUCLEOTIDE SEQUENCE [LARGE SCALE GENOMIC DNA]</scope>
    <source>
        <strain evidence="9">CCM 8980</strain>
    </source>
</reference>
<keyword evidence="6" id="KW-1133">Transmembrane helix</keyword>
<evidence type="ECO:0000256" key="2">
    <source>
        <dbReference type="ARBA" id="ARBA00022670"/>
    </source>
</evidence>
<evidence type="ECO:0000313" key="9">
    <source>
        <dbReference type="Proteomes" id="UP001597196"/>
    </source>
</evidence>
<dbReference type="Gene3D" id="1.10.101.10">
    <property type="entry name" value="PGBD-like superfamily/PGBD"/>
    <property type="match status" value="1"/>
</dbReference>
<dbReference type="NCBIfam" id="TIGR00225">
    <property type="entry name" value="prc"/>
    <property type="match status" value="1"/>
</dbReference>
<keyword evidence="2 5" id="KW-0645">Protease</keyword>
<dbReference type="CDD" id="cd07560">
    <property type="entry name" value="Peptidase_S41_CPP"/>
    <property type="match status" value="1"/>
</dbReference>
<evidence type="ECO:0000256" key="4">
    <source>
        <dbReference type="ARBA" id="ARBA00022825"/>
    </source>
</evidence>
<feature type="domain" description="PDZ" evidence="7">
    <location>
        <begin position="114"/>
        <end position="170"/>
    </location>
</feature>
<evidence type="ECO:0000256" key="5">
    <source>
        <dbReference type="RuleBase" id="RU004404"/>
    </source>
</evidence>
<keyword evidence="4 5" id="KW-0720">Serine protease</keyword>
<name>A0ABW4CG13_9LACO</name>
<dbReference type="SUPFAM" id="SSF50156">
    <property type="entry name" value="PDZ domain-like"/>
    <property type="match status" value="1"/>
</dbReference>
<dbReference type="Pfam" id="PF01471">
    <property type="entry name" value="PG_binding_1"/>
    <property type="match status" value="1"/>
</dbReference>
<dbReference type="PANTHER" id="PTHR32060:SF30">
    <property type="entry name" value="CARBOXY-TERMINAL PROCESSING PROTEASE CTPA"/>
    <property type="match status" value="1"/>
</dbReference>
<dbReference type="InterPro" id="IPR036365">
    <property type="entry name" value="PGBD-like_sf"/>
</dbReference>
<dbReference type="InterPro" id="IPR004447">
    <property type="entry name" value="Peptidase_S41A"/>
</dbReference>
<dbReference type="CDD" id="cd06782">
    <property type="entry name" value="cpPDZ_CPP-like"/>
    <property type="match status" value="1"/>
</dbReference>
<dbReference type="Gene3D" id="3.90.226.10">
    <property type="entry name" value="2-enoyl-CoA Hydratase, Chain A, domain 1"/>
    <property type="match status" value="1"/>
</dbReference>
<dbReference type="EMBL" id="JBHTOC010000001">
    <property type="protein sequence ID" value="MFD1428831.1"/>
    <property type="molecule type" value="Genomic_DNA"/>
</dbReference>
<dbReference type="SUPFAM" id="SSF47090">
    <property type="entry name" value="PGBD-like"/>
    <property type="match status" value="1"/>
</dbReference>
<protein>
    <submittedName>
        <fullName evidence="8">S41 family peptidase</fullName>
    </submittedName>
</protein>
<sequence length="480" mass="50369">MADKKKHRSIQIPAWLLGVGLAGGLAAGGVIGYAVAPVTQQQAATVVTGVPKELQSVVTTYATIQASYYKNVKGSTLANGAISGMLSSLNDPWSELLVTDDKADLDSTLSATFGGIGATIQDTGKQLLIESIMPDTPAKKADLQVGDQLMAVDGASVVGKSSSEAVAKIRGKVGTKVKVTIKRHNKLMTIEMTRAKITTDTVASALSPETKKVGVITIATFSEPTANQFEEAVKKLRKEGATSFVIDLRGNPGGELTAALSIASMCLKDGKTIVQIQQREGDPEIDKASEKLDGGFKVTEPLAVLIDGNSASASEILSAALNESAGVPLIGQQSYGKGLVQNVASLSKSAEIKLTIAKWLTPDGNWINKKGLTPTKKVAYPAYATINAISATSLKPEDESSDVRNMQQILTALGYFKGTTNGFYGPTTESAVKAFQKAEGLTQTGLADQKTITQLMGRLSAKFQSDDPMMKAAVELAGKE</sequence>
<dbReference type="InterPro" id="IPR002477">
    <property type="entry name" value="Peptidoglycan-bd-like"/>
</dbReference>
<dbReference type="InterPro" id="IPR005151">
    <property type="entry name" value="Tail-specific_protease"/>
</dbReference>
<dbReference type="RefSeq" id="WP_203625884.1">
    <property type="nucleotide sequence ID" value="NZ_BOLQ01000001.1"/>
</dbReference>
<comment type="similarity">
    <text evidence="1 5">Belongs to the peptidase S41A family.</text>
</comment>
<dbReference type="SMART" id="SM00245">
    <property type="entry name" value="TSPc"/>
    <property type="match status" value="1"/>
</dbReference>
<evidence type="ECO:0000259" key="7">
    <source>
        <dbReference type="PROSITE" id="PS50106"/>
    </source>
</evidence>